<dbReference type="AlphaFoldDB" id="S7U8U0"/>
<evidence type="ECO:0000313" key="1">
    <source>
        <dbReference type="EMBL" id="EPR30344.1"/>
    </source>
</evidence>
<dbReference type="SUPFAM" id="SSF51161">
    <property type="entry name" value="Trimeric LpxA-like enzymes"/>
    <property type="match status" value="1"/>
</dbReference>
<dbReference type="GO" id="GO:0016740">
    <property type="term" value="F:transferase activity"/>
    <property type="evidence" value="ECO:0007669"/>
    <property type="project" value="UniProtKB-KW"/>
</dbReference>
<dbReference type="RefSeq" id="WP_020888180.1">
    <property type="nucleotide sequence ID" value="NZ_ATHI01000032.1"/>
</dbReference>
<dbReference type="STRING" id="1121439.dsat_1484"/>
<dbReference type="Pfam" id="PF18776">
    <property type="entry name" value="Hexapep_loop"/>
    <property type="match status" value="1"/>
</dbReference>
<dbReference type="EMBL" id="ATHI01000032">
    <property type="protein sequence ID" value="EPR30344.1"/>
    <property type="molecule type" value="Genomic_DNA"/>
</dbReference>
<gene>
    <name evidence="1" type="ORF">dsat_1484</name>
</gene>
<organism evidence="1 2">
    <name type="scientific">Alkalidesulfovibrio alkalitolerans DSM 16529</name>
    <dbReference type="NCBI Taxonomy" id="1121439"/>
    <lineage>
        <taxon>Bacteria</taxon>
        <taxon>Pseudomonadati</taxon>
        <taxon>Thermodesulfobacteriota</taxon>
        <taxon>Desulfovibrionia</taxon>
        <taxon>Desulfovibrionales</taxon>
        <taxon>Desulfovibrionaceae</taxon>
        <taxon>Alkalidesulfovibrio</taxon>
    </lineage>
</organism>
<dbReference type="eggNOG" id="COG0663">
    <property type="taxonomic scope" value="Bacteria"/>
</dbReference>
<proteinExistence type="predicted"/>
<sequence>MREIEKLLEHIITRVSINLRKPYFDVAPYVRNLVPVDSHALYYAFYALTPNHPLYFSFKHSSLAGTYFLGKCEVDHSILYKSDIRGDELKAKGSTLEFDGIKVTLYDDEIIRIKDSMLVKTLVHANSHNPESLEIFRIINTVALHYSNIHGTTMEGCLLMPFATVDLSMCHDCVFGEFSYVQAGDLSHEKIEKGRIWVRAEGAFEFNYRFPDGVVDKYISLTPGSKPKGELIDFCESRKEDFIPIYSSVIPELGVEVPESAFVSPYAVVKGNCKVGNNVLVSQRAYIESSSLGDGANAQESCYIVNSTYDGMNVTAHGGKVINAHLGRKVFTGFNSFVRGKADAKITVGKECIIMPHTIIDAVEPITIPERNLVWGYITKQADLEANSLSLDEVAKIKGQFRLGNMSFDGLGSAFVKAFQNRIEHILEVNGAYCDCDDTKGHAQETQAISYNILQPYPEGALKGLCPTVTISPLVP</sequence>
<protein>
    <submittedName>
        <fullName evidence="1">Transferase hexapeptide repeat containing protein</fullName>
    </submittedName>
</protein>
<dbReference type="Proteomes" id="UP000014975">
    <property type="component" value="Unassembled WGS sequence"/>
</dbReference>
<dbReference type="InterPro" id="IPR011004">
    <property type="entry name" value="Trimer_LpxA-like_sf"/>
</dbReference>
<accession>S7U8U0</accession>
<keyword evidence="1" id="KW-0808">Transferase</keyword>
<name>S7U8U0_9BACT</name>
<dbReference type="InterPro" id="IPR040730">
    <property type="entry name" value="Hexapep_loop"/>
</dbReference>
<keyword evidence="2" id="KW-1185">Reference proteome</keyword>
<evidence type="ECO:0000313" key="2">
    <source>
        <dbReference type="Proteomes" id="UP000014975"/>
    </source>
</evidence>
<comment type="caution">
    <text evidence="1">The sequence shown here is derived from an EMBL/GenBank/DDBJ whole genome shotgun (WGS) entry which is preliminary data.</text>
</comment>
<dbReference type="OrthoDB" id="5441734at2"/>
<reference evidence="1 2" key="1">
    <citation type="journal article" date="2013" name="Genome Announc.">
        <title>Draft genome sequences for three mercury-methylating, sulfate-reducing bacteria.</title>
        <authorList>
            <person name="Brown S.D."/>
            <person name="Hurt R.A.Jr."/>
            <person name="Gilmour C.C."/>
            <person name="Elias D.A."/>
        </authorList>
    </citation>
    <scope>NUCLEOTIDE SEQUENCE [LARGE SCALE GENOMIC DNA]</scope>
    <source>
        <strain evidence="1 2">DSM 16529</strain>
    </source>
</reference>
<dbReference type="Gene3D" id="2.160.10.10">
    <property type="entry name" value="Hexapeptide repeat proteins"/>
    <property type="match status" value="2"/>
</dbReference>
<dbReference type="PATRIC" id="fig|1121439.3.peg.2871"/>